<dbReference type="GO" id="GO:0005524">
    <property type="term" value="F:ATP binding"/>
    <property type="evidence" value="ECO:0007669"/>
    <property type="project" value="InterPro"/>
</dbReference>
<keyword evidence="2" id="KW-0067">ATP-binding</keyword>
<dbReference type="SUPFAM" id="SSF52540">
    <property type="entry name" value="P-loop containing nucleoside triphosphate hydrolases"/>
    <property type="match status" value="1"/>
</dbReference>
<dbReference type="Proteomes" id="UP000275480">
    <property type="component" value="Unassembled WGS sequence"/>
</dbReference>
<gene>
    <name evidence="4" type="ORF">CA14_011238</name>
</gene>
<proteinExistence type="predicted"/>
<evidence type="ECO:0000256" key="2">
    <source>
        <dbReference type="ARBA" id="ARBA00022840"/>
    </source>
</evidence>
<evidence type="ECO:0000259" key="3">
    <source>
        <dbReference type="Pfam" id="PF00176"/>
    </source>
</evidence>
<dbReference type="Pfam" id="PF00176">
    <property type="entry name" value="SNF2-rel_dom"/>
    <property type="match status" value="1"/>
</dbReference>
<feature type="domain" description="SNF2 N-terminal" evidence="3">
    <location>
        <begin position="140"/>
        <end position="303"/>
    </location>
</feature>
<comment type="caution">
    <text evidence="4">The sequence shown here is derived from an EMBL/GenBank/DDBJ whole genome shotgun (WGS) entry which is preliminary data.</text>
</comment>
<reference evidence="4 5" key="1">
    <citation type="submission" date="2018-07" db="EMBL/GenBank/DDBJ databases">
        <title>Identification of spontaneous genetic mutation associated with occurrence of a yellow conidial color mutant of Aspergillus flavus.</title>
        <authorList>
            <person name="Chang P.-K."/>
            <person name="Mack B.M."/>
            <person name="Scharfenstein L."/>
            <person name="Gilbert M.K."/>
        </authorList>
    </citation>
    <scope>NUCLEOTIDE SEQUENCE [LARGE SCALE GENOMIC DNA]</scope>
    <source>
        <strain evidence="4 5">CA14</strain>
    </source>
</reference>
<evidence type="ECO:0000313" key="5">
    <source>
        <dbReference type="Proteomes" id="UP000275480"/>
    </source>
</evidence>
<protein>
    <recommendedName>
        <fullName evidence="3">SNF2 N-terminal domain-containing protein</fullName>
    </recommendedName>
</protein>
<evidence type="ECO:0000313" key="4">
    <source>
        <dbReference type="EMBL" id="RMZ41788.1"/>
    </source>
</evidence>
<name>A0AB74C511_ASPFL</name>
<dbReference type="InterPro" id="IPR000330">
    <property type="entry name" value="SNF2_N"/>
</dbReference>
<accession>A0AB74C511</accession>
<keyword evidence="1" id="KW-0547">Nucleotide-binding</keyword>
<evidence type="ECO:0000256" key="1">
    <source>
        <dbReference type="ARBA" id="ARBA00022741"/>
    </source>
</evidence>
<organism evidence="4 5">
    <name type="scientific">Aspergillus flavus</name>
    <dbReference type="NCBI Taxonomy" id="5059"/>
    <lineage>
        <taxon>Eukaryota</taxon>
        <taxon>Fungi</taxon>
        <taxon>Dikarya</taxon>
        <taxon>Ascomycota</taxon>
        <taxon>Pezizomycotina</taxon>
        <taxon>Eurotiomycetes</taxon>
        <taxon>Eurotiomycetidae</taxon>
        <taxon>Eurotiales</taxon>
        <taxon>Aspergillaceae</taxon>
        <taxon>Aspergillus</taxon>
        <taxon>Aspergillus subgen. Circumdati</taxon>
    </lineage>
</organism>
<dbReference type="InterPro" id="IPR027417">
    <property type="entry name" value="P-loop_NTPase"/>
</dbReference>
<dbReference type="AlphaFoldDB" id="A0AB74C511"/>
<sequence>MLTLESETYDPTEPFWKVVKINQALHLTKAKTLSAAEQLVETERDSAIDKLGRELKNHVLDSAHYEALQDYVMPVTVETTTDELPNITQEDVAELRQQENWLDNDIFQPDNHEQACERCVPQARGYPGWSGGLYLNSGSHALFGDMGSNRGNRRGEDVQRKPTMVVVPPHLIEQWIDELGSVSGSLKFSGRLSSKHKIFGKNYDGTHTVVLTAYNTLEARYGVSAVTQCHKDKYSSNYQPGDTLPGDFPVNIKGCFGLVICDKAQYVRNKGSGISLSVWWLQPDFNLLMTRTPFFNNRTRDILGYLKLWTMASSLPIGSNRTIGKDIPPAKKILYCPMTDEEDDHVKDVSPLARLNGFVMLQERGNRVKIKVSSYPSDRRPRCPKLLSFPEWERKWILRHPAKVQALPPDGLIATIPSSPERLFAPV</sequence>
<dbReference type="InterPro" id="IPR038718">
    <property type="entry name" value="SNF2-like_sf"/>
</dbReference>
<dbReference type="EMBL" id="QQZZ01000110">
    <property type="protein sequence ID" value="RMZ41788.1"/>
    <property type="molecule type" value="Genomic_DNA"/>
</dbReference>
<dbReference type="Gene3D" id="3.40.50.10810">
    <property type="entry name" value="Tandem AAA-ATPase domain"/>
    <property type="match status" value="1"/>
</dbReference>